<dbReference type="InterPro" id="IPR011635">
    <property type="entry name" value="CARDB"/>
</dbReference>
<dbReference type="InterPro" id="IPR035986">
    <property type="entry name" value="PKD_dom_sf"/>
</dbReference>
<keyword evidence="6" id="KW-1185">Reference proteome</keyword>
<evidence type="ECO:0000313" key="6">
    <source>
        <dbReference type="Proteomes" id="UP001596161"/>
    </source>
</evidence>
<sequence>MKKLFFMAFALAISSGIKAQSYTPVVVSGYNADVVADGTGAVSASTTNDVDGVNYTFMAQGYTNPSNVTTTRGLPTGGLITSAVSATPGLTFQLAPYTANNSLRINGTGTGTLTFATATAAEKVYVLATSGSGVSNTTITVTFSDATTQAFPAISVNDWYNGTNYAKNALGRANRTDNTIDNDASNPRLYQFELTISTANITKPIQSIDFSNTGNVLNVMGITIKAPPTPNDAGIQAYVTPVAPIQANTSQPVEVTLVNYGTSNLTAATITWTVDGVAQTNYSWTGNLAMNQTAAVTLGNFTFSPGSHTINACTTSPNGVTDGNPADDCKALTICTSLAGAFTINKGIPASATNFLSLTDAINSLNNCGISGPITFNVVAGSGPYNEQIEIPQINGVSATNTITFNGNGDTIQANPASAARHIIKLNGADYVTINNFKILATGTGTSTYGWGIHFINGADNNTISNNIIGISPTSTLSGNSAGIVFSNSSTSTTSTGNNGNNNIIIGNTIDGGYKGIGLYGLAASTGNNQIMNNTIKNFYASGIELGTVNGTLVEGNDISRPNRTPASSTTEMVNLNGSTKGSIISKNRIHTSHGAATTGTVYGIYSNSNDAPAGSENIVKNNLIYNIGTSGTVYGIHNVGSNGIYYYHNTINLDNTSHTGTVRGFNQTTAANNIRFKNNIVNIASGASGAKHAIYLATVTSATIATDIESDNNVLYVTGGASTSGIGSWGSANKVSIIDWRTASGDDTSSVATDPLFTSVATGNFLPTATAVNNIGLPVLPAVTDDITGALRNPLTPDPGAYEIGAFSLAPNDAGVSAITTPNSGCSLTATEIVTITVNNFGTANLSNIPVSYTINGGTAVNEIVAGPIAPGATATYSFTVTANLSAPGSYSIVASASLNGDTISNNNSFTKVVVSSAPAAIPTITAGGPTTFCAGGSVVLTAASTTPGATYTWFKDGVAITGATSATYSATANGNYTAVASTNNCPSAASLATTVTVNAAPAVPTITAGGPVSFCTGGSVTLTAASTTTGATFQWFENGNAISGATTATYTANTSGSFTVTATAGGCSATSTATVVTVNPVAAVPTITAAGATTICTGNSVTLTAASTTTGASYTWFKDGTLITGATSATYSATTTGNYTAVATANGCPSAASAATTVTVNAAPAVPTITAGGATTFCTGGSVTLTAASATTGATYSWSLNGTPITGATAATYTANSPGTYTVTATAGGCEATSAATTVTVNALPATPTITRSGFTLTSSSATGNQWHKDGTPITGATNATYITTANGVYTTIVTTSGCSSAASNAVTILNTGMNEAEMSLNLAVYPNPSAGIFNLTFPENQPYQLMVTDLTGKVLQQQTVKSQHAQLNLSQAAKGIYLLQIVSEGKTGTRKLVVE</sequence>
<dbReference type="SUPFAM" id="SSF48726">
    <property type="entry name" value="Immunoglobulin"/>
    <property type="match status" value="2"/>
</dbReference>
<dbReference type="RefSeq" id="WP_378017625.1">
    <property type="nucleotide sequence ID" value="NZ_JBHSKT010000006.1"/>
</dbReference>
<reference evidence="6" key="1">
    <citation type="journal article" date="2019" name="Int. J. Syst. Evol. Microbiol.">
        <title>The Global Catalogue of Microorganisms (GCM) 10K type strain sequencing project: providing services to taxonomists for standard genome sequencing and annotation.</title>
        <authorList>
            <consortium name="The Broad Institute Genomics Platform"/>
            <consortium name="The Broad Institute Genome Sequencing Center for Infectious Disease"/>
            <person name="Wu L."/>
            <person name="Ma J."/>
        </authorList>
    </citation>
    <scope>NUCLEOTIDE SEQUENCE [LARGE SCALE GENOMIC DNA]</scope>
    <source>
        <strain evidence="6">KACC 12602</strain>
    </source>
</reference>
<feature type="signal peptide" evidence="3">
    <location>
        <begin position="1"/>
        <end position="19"/>
    </location>
</feature>
<proteinExistence type="predicted"/>
<organism evidence="5 6">
    <name type="scientific">Adhaeribacter terreus</name>
    <dbReference type="NCBI Taxonomy" id="529703"/>
    <lineage>
        <taxon>Bacteria</taxon>
        <taxon>Pseudomonadati</taxon>
        <taxon>Bacteroidota</taxon>
        <taxon>Cytophagia</taxon>
        <taxon>Cytophagales</taxon>
        <taxon>Hymenobacteraceae</taxon>
        <taxon>Adhaeribacter</taxon>
    </lineage>
</organism>
<dbReference type="SMART" id="SM00089">
    <property type="entry name" value="PKD"/>
    <property type="match status" value="3"/>
</dbReference>
<keyword evidence="1 3" id="KW-0732">Signal</keyword>
<accession>A0ABW0EDB0</accession>
<evidence type="ECO:0000256" key="2">
    <source>
        <dbReference type="ARBA" id="ARBA00023180"/>
    </source>
</evidence>
<dbReference type="PANTHER" id="PTHR44427:SF5">
    <property type="entry name" value="V-SET AND IMMUNOGLOBULIN DOMAIN-CONTAINING PROTEIN 10-LIKE"/>
    <property type="match status" value="1"/>
</dbReference>
<dbReference type="InterPro" id="IPR036179">
    <property type="entry name" value="Ig-like_dom_sf"/>
</dbReference>
<dbReference type="InterPro" id="IPR022409">
    <property type="entry name" value="PKD/Chitinase_dom"/>
</dbReference>
<evidence type="ECO:0000313" key="5">
    <source>
        <dbReference type="EMBL" id="MFC5271258.1"/>
    </source>
</evidence>
<dbReference type="SUPFAM" id="SSF49299">
    <property type="entry name" value="PKD domain"/>
    <property type="match status" value="1"/>
</dbReference>
<dbReference type="InterPro" id="IPR000601">
    <property type="entry name" value="PKD_dom"/>
</dbReference>
<feature type="domain" description="PKD" evidence="4">
    <location>
        <begin position="1168"/>
        <end position="1243"/>
    </location>
</feature>
<dbReference type="Proteomes" id="UP001596161">
    <property type="component" value="Unassembled WGS sequence"/>
</dbReference>
<dbReference type="Gene3D" id="2.160.20.10">
    <property type="entry name" value="Single-stranded right-handed beta-helix, Pectin lyase-like"/>
    <property type="match status" value="1"/>
</dbReference>
<feature type="chain" id="PRO_5045259820" evidence="3">
    <location>
        <begin position="20"/>
        <end position="1398"/>
    </location>
</feature>
<dbReference type="InterPro" id="IPR050831">
    <property type="entry name" value="CEA_cell_adhesion"/>
</dbReference>
<dbReference type="Pfam" id="PF19081">
    <property type="entry name" value="Ig_7"/>
    <property type="match status" value="4"/>
</dbReference>
<dbReference type="InterPro" id="IPR011050">
    <property type="entry name" value="Pectin_lyase_fold/virulence"/>
</dbReference>
<comment type="caution">
    <text evidence="5">The sequence shown here is derived from an EMBL/GenBank/DDBJ whole genome shotgun (WGS) entry which is preliminary data.</text>
</comment>
<dbReference type="InterPro" id="IPR026444">
    <property type="entry name" value="Secre_tail"/>
</dbReference>
<dbReference type="SUPFAM" id="SSF51126">
    <property type="entry name" value="Pectin lyase-like"/>
    <property type="match status" value="1"/>
</dbReference>
<evidence type="ECO:0000259" key="4">
    <source>
        <dbReference type="PROSITE" id="PS50093"/>
    </source>
</evidence>
<gene>
    <name evidence="5" type="ORF">ACFPIB_11600</name>
</gene>
<dbReference type="PROSITE" id="PS50093">
    <property type="entry name" value="PKD"/>
    <property type="match status" value="1"/>
</dbReference>
<dbReference type="Pfam" id="PF18962">
    <property type="entry name" value="Por_Secre_tail"/>
    <property type="match status" value="1"/>
</dbReference>
<dbReference type="SMART" id="SM00710">
    <property type="entry name" value="PbH1"/>
    <property type="match status" value="8"/>
</dbReference>
<evidence type="ECO:0000256" key="3">
    <source>
        <dbReference type="SAM" id="SignalP"/>
    </source>
</evidence>
<name>A0ABW0EDB0_9BACT</name>
<dbReference type="Pfam" id="PF07705">
    <property type="entry name" value="CARDB"/>
    <property type="match status" value="1"/>
</dbReference>
<dbReference type="InterPro" id="IPR006626">
    <property type="entry name" value="PbH1"/>
</dbReference>
<dbReference type="NCBIfam" id="TIGR04183">
    <property type="entry name" value="Por_Secre_tail"/>
    <property type="match status" value="1"/>
</dbReference>
<dbReference type="EMBL" id="JBHSKT010000006">
    <property type="protein sequence ID" value="MFC5271258.1"/>
    <property type="molecule type" value="Genomic_DNA"/>
</dbReference>
<protein>
    <submittedName>
        <fullName evidence="5">T9SS type A sorting domain-containing protein</fullName>
    </submittedName>
</protein>
<dbReference type="Gene3D" id="2.60.40.10">
    <property type="entry name" value="Immunoglobulins"/>
    <property type="match status" value="6"/>
</dbReference>
<dbReference type="PANTHER" id="PTHR44427">
    <property type="entry name" value="CARCINOEMBRYONIC ANTIGEN-RELATED CELL ADHESION MOLECULE 19"/>
    <property type="match status" value="1"/>
</dbReference>
<dbReference type="InterPro" id="IPR013783">
    <property type="entry name" value="Ig-like_fold"/>
</dbReference>
<dbReference type="InterPro" id="IPR044023">
    <property type="entry name" value="Ig_7"/>
</dbReference>
<dbReference type="InterPro" id="IPR012334">
    <property type="entry name" value="Pectin_lyas_fold"/>
</dbReference>
<evidence type="ECO:0000256" key="1">
    <source>
        <dbReference type="ARBA" id="ARBA00022729"/>
    </source>
</evidence>
<keyword evidence="2" id="KW-0325">Glycoprotein</keyword>